<reference evidence="1" key="1">
    <citation type="submission" date="2020-12" db="EMBL/GenBank/DDBJ databases">
        <title>Enhanced detection system for hospital associated transmission using whole genome sequencing surveillance.</title>
        <authorList>
            <person name="Harrison L.H."/>
            <person name="Van Tyne D."/>
            <person name="Marsh J.W."/>
            <person name="Griffith M.P."/>
            <person name="Snyder D.J."/>
            <person name="Cooper V.S."/>
            <person name="Mustapha M."/>
        </authorList>
    </citation>
    <scope>NUCLEOTIDE SEQUENCE</scope>
    <source>
        <strain evidence="1">PSB00042</strain>
    </source>
</reference>
<accession>A0A8I1JLG2</accession>
<evidence type="ECO:0000313" key="1">
    <source>
        <dbReference type="EMBL" id="MBI6885774.1"/>
    </source>
</evidence>
<gene>
    <name evidence="1" type="ORF">JEU22_17855</name>
</gene>
<evidence type="ECO:0000313" key="2">
    <source>
        <dbReference type="Proteomes" id="UP000637061"/>
    </source>
</evidence>
<sequence length="82" mass="9568">MRRDQIFVGRTYWDKKKGLRKVIEIGPDGHGSECVRYALLCGRNNGKPLDHDQWGNPIYGCYTYSFQTWAKEWVEFGPDALK</sequence>
<name>A0A8I1JLG2_PSEPU</name>
<proteinExistence type="predicted"/>
<dbReference type="Proteomes" id="UP000637061">
    <property type="component" value="Unassembled WGS sequence"/>
</dbReference>
<organism evidence="1 2">
    <name type="scientific">Pseudomonas putida</name>
    <name type="common">Arthrobacter siderocapsulatus</name>
    <dbReference type="NCBI Taxonomy" id="303"/>
    <lineage>
        <taxon>Bacteria</taxon>
        <taxon>Pseudomonadati</taxon>
        <taxon>Pseudomonadota</taxon>
        <taxon>Gammaproteobacteria</taxon>
        <taxon>Pseudomonadales</taxon>
        <taxon>Pseudomonadaceae</taxon>
        <taxon>Pseudomonas</taxon>
    </lineage>
</organism>
<protein>
    <submittedName>
        <fullName evidence="1">Uncharacterized protein</fullName>
    </submittedName>
</protein>
<dbReference type="RefSeq" id="WP_198747702.1">
    <property type="nucleotide sequence ID" value="NZ_JAEHTE010000023.1"/>
</dbReference>
<dbReference type="AlphaFoldDB" id="A0A8I1JLG2"/>
<dbReference type="EMBL" id="JAEHTE010000023">
    <property type="protein sequence ID" value="MBI6885774.1"/>
    <property type="molecule type" value="Genomic_DNA"/>
</dbReference>
<comment type="caution">
    <text evidence="1">The sequence shown here is derived from an EMBL/GenBank/DDBJ whole genome shotgun (WGS) entry which is preliminary data.</text>
</comment>